<dbReference type="PaxDb" id="880073-Calab_2764"/>
<dbReference type="KEGG" id="caby:Cabys_1611"/>
<dbReference type="STRING" id="880073.Cabys_1611"/>
<protein>
    <submittedName>
        <fullName evidence="1 2">Addiction module component</fullName>
    </submittedName>
</protein>
<evidence type="ECO:0000313" key="3">
    <source>
        <dbReference type="Proteomes" id="UP000004671"/>
    </source>
</evidence>
<evidence type="ECO:0000313" key="1">
    <source>
        <dbReference type="EMBL" id="APF18360.1"/>
    </source>
</evidence>
<reference evidence="1 4" key="2">
    <citation type="submission" date="2016-11" db="EMBL/GenBank/DDBJ databases">
        <title>Genomic analysis of Caldithrix abyssi and proposal of a novel bacterial phylum Caldithrichaeota.</title>
        <authorList>
            <person name="Kublanov I."/>
            <person name="Sigalova O."/>
            <person name="Gavrilov S."/>
            <person name="Lebedinsky A."/>
            <person name="Ivanova N."/>
            <person name="Daum C."/>
            <person name="Reddy T."/>
            <person name="Klenk H.P."/>
            <person name="Goker M."/>
            <person name="Reva O."/>
            <person name="Miroshnichenko M."/>
            <person name="Kyprides N."/>
            <person name="Woyke T."/>
            <person name="Gelfand M."/>
        </authorList>
    </citation>
    <scope>NUCLEOTIDE SEQUENCE [LARGE SCALE GENOMIC DNA]</scope>
    <source>
        <strain evidence="1 4">LF13</strain>
    </source>
</reference>
<sequence length="69" mass="8402">MEIILENMTIEEKLKLMEEIWSDLIKYEKQIPSSLWHKAVLEEREKKIKDGKEAILNWNEAKDKIRKYI</sequence>
<dbReference type="RefSeq" id="WP_006929673.1">
    <property type="nucleotide sequence ID" value="NZ_CM001402.1"/>
</dbReference>
<proteinExistence type="predicted"/>
<gene>
    <name evidence="1" type="ORF">Cabys_1611</name>
    <name evidence="2" type="ORF">Calab_2764</name>
</gene>
<dbReference type="Proteomes" id="UP000183868">
    <property type="component" value="Chromosome"/>
</dbReference>
<reference evidence="2 3" key="1">
    <citation type="submission" date="2011-09" db="EMBL/GenBank/DDBJ databases">
        <title>The permanent draft genome of Caldithrix abyssi DSM 13497.</title>
        <authorList>
            <consortium name="US DOE Joint Genome Institute (JGI-PGF)"/>
            <person name="Lucas S."/>
            <person name="Han J."/>
            <person name="Lapidus A."/>
            <person name="Bruce D."/>
            <person name="Goodwin L."/>
            <person name="Pitluck S."/>
            <person name="Peters L."/>
            <person name="Kyrpides N."/>
            <person name="Mavromatis K."/>
            <person name="Ivanova N."/>
            <person name="Mikhailova N."/>
            <person name="Chertkov O."/>
            <person name="Detter J.C."/>
            <person name="Tapia R."/>
            <person name="Han C."/>
            <person name="Land M."/>
            <person name="Hauser L."/>
            <person name="Markowitz V."/>
            <person name="Cheng J.-F."/>
            <person name="Hugenholtz P."/>
            <person name="Woyke T."/>
            <person name="Wu D."/>
            <person name="Spring S."/>
            <person name="Brambilla E."/>
            <person name="Klenk H.-P."/>
            <person name="Eisen J.A."/>
        </authorList>
    </citation>
    <scope>NUCLEOTIDE SEQUENCE [LARGE SCALE GENOMIC DNA]</scope>
    <source>
        <strain evidence="2 3">DSM 13497</strain>
    </source>
</reference>
<name>H1XQU8_CALAY</name>
<dbReference type="HOGENOM" id="CLU_185169_0_0_0"/>
<organism evidence="2 3">
    <name type="scientific">Caldithrix abyssi DSM 13497</name>
    <dbReference type="NCBI Taxonomy" id="880073"/>
    <lineage>
        <taxon>Bacteria</taxon>
        <taxon>Pseudomonadati</taxon>
        <taxon>Calditrichota</taxon>
        <taxon>Calditrichia</taxon>
        <taxon>Calditrichales</taxon>
        <taxon>Calditrichaceae</taxon>
        <taxon>Caldithrix</taxon>
    </lineage>
</organism>
<dbReference type="InterPro" id="IPR013406">
    <property type="entry name" value="CHP02574_addiction_mod"/>
</dbReference>
<dbReference type="AlphaFoldDB" id="H1XQU8"/>
<dbReference type="EMBL" id="CM001402">
    <property type="protein sequence ID" value="EHO42371.1"/>
    <property type="molecule type" value="Genomic_DNA"/>
</dbReference>
<dbReference type="Pfam" id="PF09720">
    <property type="entry name" value="Unstab_antitox"/>
    <property type="match status" value="1"/>
</dbReference>
<evidence type="ECO:0000313" key="4">
    <source>
        <dbReference type="Proteomes" id="UP000183868"/>
    </source>
</evidence>
<keyword evidence="3" id="KW-1185">Reference proteome</keyword>
<accession>H1XQU8</accession>
<dbReference type="EMBL" id="CP018099">
    <property type="protein sequence ID" value="APF18360.1"/>
    <property type="molecule type" value="Genomic_DNA"/>
</dbReference>
<dbReference type="Proteomes" id="UP000004671">
    <property type="component" value="Chromosome"/>
</dbReference>
<evidence type="ECO:0000313" key="2">
    <source>
        <dbReference type="EMBL" id="EHO42371.1"/>
    </source>
</evidence>
<dbReference type="OrthoDB" id="291542at2"/>